<evidence type="ECO:0000256" key="12">
    <source>
        <dbReference type="SAM" id="MobiDB-lite"/>
    </source>
</evidence>
<evidence type="ECO:0000256" key="3">
    <source>
        <dbReference type="ARBA" id="ARBA00015195"/>
    </source>
</evidence>
<evidence type="ECO:0000256" key="2">
    <source>
        <dbReference type="ARBA" id="ARBA00010074"/>
    </source>
</evidence>
<reference evidence="13 14" key="1">
    <citation type="journal article" date="2019" name="Int. J. Syst. Evol. Microbiol.">
        <title>The Global Catalogue of Microorganisms (GCM) 10K type strain sequencing project: providing services to taxonomists for standard genome sequencing and annotation.</title>
        <authorList>
            <consortium name="The Broad Institute Genomics Platform"/>
            <consortium name="The Broad Institute Genome Sequencing Center for Infectious Disease"/>
            <person name="Wu L."/>
            <person name="Ma J."/>
        </authorList>
    </citation>
    <scope>NUCLEOTIDE SEQUENCE [LARGE SCALE GENOMIC DNA]</scope>
    <source>
        <strain evidence="13 14">JCM 16343</strain>
    </source>
</reference>
<dbReference type="Proteomes" id="UP001501787">
    <property type="component" value="Unassembled WGS sequence"/>
</dbReference>
<evidence type="ECO:0000256" key="10">
    <source>
        <dbReference type="ARBA" id="ARBA00026068"/>
    </source>
</evidence>
<dbReference type="InterPro" id="IPR036192">
    <property type="entry name" value="Cell_div_ZapA-like_sf"/>
</dbReference>
<evidence type="ECO:0000256" key="7">
    <source>
        <dbReference type="ARBA" id="ARBA00023210"/>
    </source>
</evidence>
<evidence type="ECO:0000256" key="6">
    <source>
        <dbReference type="ARBA" id="ARBA00023054"/>
    </source>
</evidence>
<dbReference type="PANTHER" id="PTHR34981:SF1">
    <property type="entry name" value="CELL DIVISION PROTEIN ZAPA"/>
    <property type="match status" value="1"/>
</dbReference>
<evidence type="ECO:0000256" key="5">
    <source>
        <dbReference type="ARBA" id="ARBA00022618"/>
    </source>
</evidence>
<dbReference type="SUPFAM" id="SSF102829">
    <property type="entry name" value="Cell division protein ZapA-like"/>
    <property type="match status" value="1"/>
</dbReference>
<comment type="function">
    <text evidence="9">Activator of cell division through the inhibition of FtsZ GTPase activity, therefore promoting FtsZ assembly into bundles of protofilaments necessary for the formation of the division Z ring. It is recruited early at mid-cell but it is not essential for cell division.</text>
</comment>
<evidence type="ECO:0000313" key="13">
    <source>
        <dbReference type="EMBL" id="GAA0317554.1"/>
    </source>
</evidence>
<dbReference type="InterPro" id="IPR042233">
    <property type="entry name" value="Cell_div_ZapA_N"/>
</dbReference>
<keyword evidence="7" id="KW-0717">Septation</keyword>
<keyword evidence="5" id="KW-0132">Cell division</keyword>
<keyword evidence="6" id="KW-0175">Coiled coil</keyword>
<evidence type="ECO:0000256" key="9">
    <source>
        <dbReference type="ARBA" id="ARBA00024910"/>
    </source>
</evidence>
<dbReference type="Pfam" id="PF05164">
    <property type="entry name" value="ZapA"/>
    <property type="match status" value="1"/>
</dbReference>
<organism evidence="13 14">
    <name type="scientific">Psychrobacter aestuarii</name>
    <dbReference type="NCBI Taxonomy" id="556327"/>
    <lineage>
        <taxon>Bacteria</taxon>
        <taxon>Pseudomonadati</taxon>
        <taxon>Pseudomonadota</taxon>
        <taxon>Gammaproteobacteria</taxon>
        <taxon>Moraxellales</taxon>
        <taxon>Moraxellaceae</taxon>
        <taxon>Psychrobacter</taxon>
    </lineage>
</organism>
<comment type="caution">
    <text evidence="13">The sequence shown here is derived from an EMBL/GenBank/DDBJ whole genome shotgun (WGS) entry which is preliminary data.</text>
</comment>
<dbReference type="EMBL" id="BAAAFR010000004">
    <property type="protein sequence ID" value="GAA0317554.1"/>
    <property type="molecule type" value="Genomic_DNA"/>
</dbReference>
<protein>
    <recommendedName>
        <fullName evidence="3">Cell division protein ZapA</fullName>
    </recommendedName>
    <alternativeName>
        <fullName evidence="11">Z ring-associated protein ZapA</fullName>
    </alternativeName>
</protein>
<gene>
    <name evidence="13" type="ORF">GCM10009129_13830</name>
</gene>
<dbReference type="RefSeq" id="WP_201504901.1">
    <property type="nucleotide sequence ID" value="NZ_BAAAFR010000004.1"/>
</dbReference>
<feature type="region of interest" description="Disordered" evidence="12">
    <location>
        <begin position="1"/>
        <end position="28"/>
    </location>
</feature>
<evidence type="ECO:0000313" key="14">
    <source>
        <dbReference type="Proteomes" id="UP001501787"/>
    </source>
</evidence>
<comment type="similarity">
    <text evidence="2">Belongs to the ZapA family. Type 1 subfamily.</text>
</comment>
<keyword evidence="14" id="KW-1185">Reference proteome</keyword>
<evidence type="ECO:0000256" key="11">
    <source>
        <dbReference type="ARBA" id="ARBA00033158"/>
    </source>
</evidence>
<comment type="subunit">
    <text evidence="10">Homodimer. Interacts with FtsZ.</text>
</comment>
<keyword evidence="8" id="KW-0131">Cell cycle</keyword>
<comment type="subcellular location">
    <subcellularLocation>
        <location evidence="1">Cytoplasm</location>
    </subcellularLocation>
</comment>
<keyword evidence="4" id="KW-0963">Cytoplasm</keyword>
<evidence type="ECO:0000256" key="8">
    <source>
        <dbReference type="ARBA" id="ARBA00023306"/>
    </source>
</evidence>
<sequence length="128" mass="14406">MTDQPTAPEYEDDHVPEQSSDPQVMDENPVKKVSIAIAGVTYSIYCPADEEAHLRQAASYINNFVLDIKKDAPNLAQENLLLLSCLHLYEKIQKREQEDMDTHEHEQQSSALLNKIIEDAHSVLTSAS</sequence>
<accession>A0ABN0VUC9</accession>
<evidence type="ECO:0000256" key="4">
    <source>
        <dbReference type="ARBA" id="ARBA00022490"/>
    </source>
</evidence>
<dbReference type="InterPro" id="IPR007838">
    <property type="entry name" value="Cell_div_ZapA-like"/>
</dbReference>
<dbReference type="Gene3D" id="3.30.160.880">
    <property type="entry name" value="Cell division protein ZapA protomer, N-terminal domain"/>
    <property type="match status" value="1"/>
</dbReference>
<evidence type="ECO:0000256" key="1">
    <source>
        <dbReference type="ARBA" id="ARBA00004496"/>
    </source>
</evidence>
<dbReference type="PANTHER" id="PTHR34981">
    <property type="entry name" value="CELL DIVISION PROTEIN ZAPA"/>
    <property type="match status" value="1"/>
</dbReference>
<name>A0ABN0VUC9_9GAMM</name>
<proteinExistence type="inferred from homology"/>